<protein>
    <submittedName>
        <fullName evidence="1">LamB/YcsF family protein</fullName>
    </submittedName>
</protein>
<dbReference type="Proteomes" id="UP000188169">
    <property type="component" value="Unassembled WGS sequence"/>
</dbReference>
<dbReference type="STRING" id="1945520.A1019T_00971"/>
<dbReference type="AlphaFoldDB" id="A0A1R4EEW4"/>
<dbReference type="InterPro" id="IPR005501">
    <property type="entry name" value="LamB/YcsF/PxpA-like"/>
</dbReference>
<reference evidence="2" key="1">
    <citation type="submission" date="2017-02" db="EMBL/GenBank/DDBJ databases">
        <authorList>
            <person name="Mornico D."/>
        </authorList>
    </citation>
    <scope>NUCLEOTIDE SEQUENCE [LARGE SCALE GENOMIC DNA]</scope>
</reference>
<dbReference type="NCBIfam" id="NF003814">
    <property type="entry name" value="PRK05406.1-3"/>
    <property type="match status" value="1"/>
</dbReference>
<dbReference type="CDD" id="cd10800">
    <property type="entry name" value="LamB_YcsF_YbgL_like"/>
    <property type="match status" value="1"/>
</dbReference>
<keyword evidence="2" id="KW-1185">Reference proteome</keyword>
<dbReference type="OrthoDB" id="9773478at2"/>
<dbReference type="NCBIfam" id="NF003816">
    <property type="entry name" value="PRK05406.1-5"/>
    <property type="match status" value="1"/>
</dbReference>
<evidence type="ECO:0000313" key="1">
    <source>
        <dbReference type="EMBL" id="SJM37000.1"/>
    </source>
</evidence>
<dbReference type="SUPFAM" id="SSF88713">
    <property type="entry name" value="Glycoside hydrolase/deacetylase"/>
    <property type="match status" value="1"/>
</dbReference>
<dbReference type="Gene3D" id="3.20.20.370">
    <property type="entry name" value="Glycoside hydrolase/deacetylase"/>
    <property type="match status" value="1"/>
</dbReference>
<proteinExistence type="predicted"/>
<dbReference type="EMBL" id="FUGD01000069">
    <property type="protein sequence ID" value="SJM37000.1"/>
    <property type="molecule type" value="Genomic_DNA"/>
</dbReference>
<dbReference type="RefSeq" id="WP_077448424.1">
    <property type="nucleotide sequence ID" value="NZ_FUGD01000069.1"/>
</dbReference>
<dbReference type="GO" id="GO:0005975">
    <property type="term" value="P:carbohydrate metabolic process"/>
    <property type="evidence" value="ECO:0007669"/>
    <property type="project" value="InterPro"/>
</dbReference>
<dbReference type="PANTHER" id="PTHR30292:SF0">
    <property type="entry name" value="5-OXOPROLINASE SUBUNIT A"/>
    <property type="match status" value="1"/>
</dbReference>
<name>A0A1R4EEW4_9GAMM</name>
<dbReference type="Pfam" id="PF03746">
    <property type="entry name" value="LamB_YcsF"/>
    <property type="match status" value="1"/>
</dbReference>
<dbReference type="PANTHER" id="PTHR30292">
    <property type="entry name" value="UNCHARACTERIZED PROTEIN YBGL-RELATED"/>
    <property type="match status" value="1"/>
</dbReference>
<gene>
    <name evidence="1" type="ORF">A1019T_00971</name>
</gene>
<dbReference type="NCBIfam" id="NF003815">
    <property type="entry name" value="PRK05406.1-4"/>
    <property type="match status" value="1"/>
</dbReference>
<dbReference type="InterPro" id="IPR011330">
    <property type="entry name" value="Glyco_hydro/deAcase_b/a-brl"/>
</dbReference>
<sequence>MTTNLHPNQAQSVDLNADVAEGCGQDAALMGIVSSANVSCGLHAGSYQHMLETLKLAKQHNVRVGAHPGFDDKDNFGRTTQNLPEEECRALIRYQLGAAKAMCDFVGVELSYVKPHGALYNQAAKDETLAQIVVSEVENFDPSLAIMGLSGSYLISEAKAQGLTSISEVFADRNYESDGSLVARSKDNALITDPKQATEHALQMITQGVVTSVDGVQVPVEAQSICLHGDSEHAVQFAAEIKQQLQQRGITISA</sequence>
<accession>A0A1R4EEW4</accession>
<organism evidence="1 2">
    <name type="scientific">Psychrobacter pasteurii</name>
    <dbReference type="NCBI Taxonomy" id="1945520"/>
    <lineage>
        <taxon>Bacteria</taxon>
        <taxon>Pseudomonadati</taxon>
        <taxon>Pseudomonadota</taxon>
        <taxon>Gammaproteobacteria</taxon>
        <taxon>Moraxellales</taxon>
        <taxon>Moraxellaceae</taxon>
        <taxon>Psychrobacter</taxon>
    </lineage>
</organism>
<evidence type="ECO:0000313" key="2">
    <source>
        <dbReference type="Proteomes" id="UP000188169"/>
    </source>
</evidence>